<name>A0A5K1HQR1_9MAGN</name>
<sequence>MENILIGREGKLKLIDYGFSRKLPRETFMLYDFCGTPHYIAPEVIQREGYFGKPADIWSLGIIIYRMVVGSFPFKGNT</sequence>
<dbReference type="Gene3D" id="1.10.510.10">
    <property type="entry name" value="Transferase(Phosphotransferase) domain 1"/>
    <property type="match status" value="1"/>
</dbReference>
<feature type="domain" description="Protein kinase" evidence="6">
    <location>
        <begin position="1"/>
        <end position="78"/>
    </location>
</feature>
<dbReference type="InterPro" id="IPR011009">
    <property type="entry name" value="Kinase-like_dom_sf"/>
</dbReference>
<dbReference type="PANTHER" id="PTHR24353">
    <property type="entry name" value="CYCLIC NUCLEOTIDE-DEPENDENT PROTEIN KINASE"/>
    <property type="match status" value="1"/>
</dbReference>
<evidence type="ECO:0000259" key="6">
    <source>
        <dbReference type="PROSITE" id="PS50011"/>
    </source>
</evidence>
<evidence type="ECO:0000256" key="1">
    <source>
        <dbReference type="ARBA" id="ARBA00022527"/>
    </source>
</evidence>
<evidence type="ECO:0000256" key="4">
    <source>
        <dbReference type="ARBA" id="ARBA00022777"/>
    </source>
</evidence>
<keyword evidence="4" id="KW-0418">Kinase</keyword>
<dbReference type="InterPro" id="IPR000719">
    <property type="entry name" value="Prot_kinase_dom"/>
</dbReference>
<evidence type="ECO:0000256" key="3">
    <source>
        <dbReference type="ARBA" id="ARBA00022741"/>
    </source>
</evidence>
<evidence type="ECO:0000256" key="2">
    <source>
        <dbReference type="ARBA" id="ARBA00022679"/>
    </source>
</evidence>
<organism evidence="7">
    <name type="scientific">Nymphaea colorata</name>
    <name type="common">pocket water lily</name>
    <dbReference type="NCBI Taxonomy" id="210225"/>
    <lineage>
        <taxon>Eukaryota</taxon>
        <taxon>Viridiplantae</taxon>
        <taxon>Streptophyta</taxon>
        <taxon>Embryophyta</taxon>
        <taxon>Tracheophyta</taxon>
        <taxon>Spermatophyta</taxon>
        <taxon>Magnoliopsida</taxon>
        <taxon>Nymphaeales</taxon>
        <taxon>Nymphaeaceae</taxon>
        <taxon>Nymphaea</taxon>
    </lineage>
</organism>
<proteinExistence type="predicted"/>
<keyword evidence="5" id="KW-0067">ATP-binding</keyword>
<dbReference type="GO" id="GO:0005952">
    <property type="term" value="C:cAMP-dependent protein kinase complex"/>
    <property type="evidence" value="ECO:0007669"/>
    <property type="project" value="TreeGrafter"/>
</dbReference>
<evidence type="ECO:0000313" key="7">
    <source>
        <dbReference type="EMBL" id="VVW90256.1"/>
    </source>
</evidence>
<dbReference type="PROSITE" id="PS50011">
    <property type="entry name" value="PROTEIN_KINASE_DOM"/>
    <property type="match status" value="1"/>
</dbReference>
<dbReference type="SUPFAM" id="SSF56112">
    <property type="entry name" value="Protein kinase-like (PK-like)"/>
    <property type="match status" value="1"/>
</dbReference>
<gene>
    <name evidence="7" type="ORF">NYM_LOCUS30622</name>
</gene>
<evidence type="ECO:0000256" key="5">
    <source>
        <dbReference type="ARBA" id="ARBA00022840"/>
    </source>
</evidence>
<dbReference type="GO" id="GO:0004691">
    <property type="term" value="F:cAMP-dependent protein kinase activity"/>
    <property type="evidence" value="ECO:0007669"/>
    <property type="project" value="TreeGrafter"/>
</dbReference>
<dbReference type="AlphaFoldDB" id="A0A5K1HQR1"/>
<keyword evidence="3" id="KW-0547">Nucleotide-binding</keyword>
<dbReference type="PANTHER" id="PTHR24353:SF37">
    <property type="entry name" value="CAMP-DEPENDENT PROTEIN KINASE CATALYTIC SUBUNIT PRKX"/>
    <property type="match status" value="1"/>
</dbReference>
<protein>
    <recommendedName>
        <fullName evidence="6">Protein kinase domain-containing protein</fullName>
    </recommendedName>
</protein>
<accession>A0A5K1HQR1</accession>
<dbReference type="EMBL" id="LR722270">
    <property type="protein sequence ID" value="VVW90256.1"/>
    <property type="molecule type" value="Genomic_DNA"/>
</dbReference>
<dbReference type="GO" id="GO:0005524">
    <property type="term" value="F:ATP binding"/>
    <property type="evidence" value="ECO:0007669"/>
    <property type="project" value="UniProtKB-KW"/>
</dbReference>
<dbReference type="Pfam" id="PF00069">
    <property type="entry name" value="Pkinase"/>
    <property type="match status" value="1"/>
</dbReference>
<reference evidence="7" key="1">
    <citation type="submission" date="2019-09" db="EMBL/GenBank/DDBJ databases">
        <authorList>
            <person name="Zhang L."/>
        </authorList>
    </citation>
    <scope>NUCLEOTIDE SEQUENCE</scope>
</reference>
<keyword evidence="2" id="KW-0808">Transferase</keyword>
<keyword evidence="1" id="KW-0723">Serine/threonine-protein kinase</keyword>